<reference evidence="4" key="1">
    <citation type="submission" date="2023-07" db="EMBL/GenBank/DDBJ databases">
        <title>Genomic Encyclopedia of Type Strains, Phase IV (KMG-IV): sequencing the most valuable type-strain genomes for metagenomic binning, comparative biology and taxonomic classification.</title>
        <authorList>
            <person name="Goeker M."/>
        </authorList>
    </citation>
    <scope>NUCLEOTIDE SEQUENCE</scope>
    <source>
        <strain evidence="4">DSM 26174</strain>
    </source>
</reference>
<dbReference type="EMBL" id="JAVDQD010000009">
    <property type="protein sequence ID" value="MDR6241525.1"/>
    <property type="molecule type" value="Genomic_DNA"/>
</dbReference>
<dbReference type="SUPFAM" id="SSF75005">
    <property type="entry name" value="Arabinanase/levansucrase/invertase"/>
    <property type="match status" value="1"/>
</dbReference>
<name>A0AAE4BUY2_9BACT</name>
<dbReference type="InterPro" id="IPR007184">
    <property type="entry name" value="Mannoside_phosphorylase"/>
</dbReference>
<keyword evidence="1" id="KW-0328">Glycosyltransferase</keyword>
<protein>
    <submittedName>
        <fullName evidence="4">GH43/DUF377 family glycosyl hydrolase</fullName>
    </submittedName>
</protein>
<dbReference type="Proteomes" id="UP001185092">
    <property type="component" value="Unassembled WGS sequence"/>
</dbReference>
<dbReference type="GO" id="GO:0016787">
    <property type="term" value="F:hydrolase activity"/>
    <property type="evidence" value="ECO:0007669"/>
    <property type="project" value="UniProtKB-KW"/>
</dbReference>
<proteinExistence type="inferred from homology"/>
<keyword evidence="5" id="KW-1185">Reference proteome</keyword>
<organism evidence="4 5">
    <name type="scientific">Aureibacter tunicatorum</name>
    <dbReference type="NCBI Taxonomy" id="866807"/>
    <lineage>
        <taxon>Bacteria</taxon>
        <taxon>Pseudomonadati</taxon>
        <taxon>Bacteroidota</taxon>
        <taxon>Cytophagia</taxon>
        <taxon>Cytophagales</taxon>
        <taxon>Persicobacteraceae</taxon>
        <taxon>Aureibacter</taxon>
    </lineage>
</organism>
<dbReference type="PANTHER" id="PTHR34106">
    <property type="entry name" value="GLYCOSIDASE"/>
    <property type="match status" value="1"/>
</dbReference>
<dbReference type="Pfam" id="PF04041">
    <property type="entry name" value="Glyco_hydro_130"/>
    <property type="match status" value="1"/>
</dbReference>
<evidence type="ECO:0000256" key="3">
    <source>
        <dbReference type="ARBA" id="ARBA00024356"/>
    </source>
</evidence>
<evidence type="ECO:0000313" key="4">
    <source>
        <dbReference type="EMBL" id="MDR6241525.1"/>
    </source>
</evidence>
<evidence type="ECO:0000256" key="2">
    <source>
        <dbReference type="ARBA" id="ARBA00022679"/>
    </source>
</evidence>
<dbReference type="InterPro" id="IPR023296">
    <property type="entry name" value="Glyco_hydro_beta-prop_sf"/>
</dbReference>
<comment type="similarity">
    <text evidence="3">Belongs to the glycosyl hydrolase 130 family.</text>
</comment>
<gene>
    <name evidence="4" type="ORF">HNQ88_004612</name>
</gene>
<evidence type="ECO:0000313" key="5">
    <source>
        <dbReference type="Proteomes" id="UP001185092"/>
    </source>
</evidence>
<keyword evidence="2" id="KW-0808">Transferase</keyword>
<sequence length="379" mass="42981">MTKYYWHESPNSNHSNDKKIAKMEIMLENDIAHRIEQNPLLKPADFSPLMENSIIECLLNPGVFEYEGRVGLLLRVAERPVQKEGFVSFPVMDENNTIHILEFEESHPDLDLSDARVISYKGKNYLTTLSYLKPVFSDDGINFYEDPNHPPLLPEGKDEAYGIEDCRVVKIDDKFHLTYTKVSSTGVGVGYISTSDWKNYERHGMIFPAHNKDCAIFEEKCGETYYALHRPSSPELGGNYIWIAESKDLLHWGNHKCIAATRQGKWDCARVGAGAAPIKTEKGWLEIYHGANYDHKYCLGALLLDLEDPSIVLARSEEPIMVPQAEYELTGFFGNVVFTNGHIVKGDQIQVYYGASDEVVCRTDFSIDEILNTLLSDDK</sequence>
<dbReference type="CDD" id="cd18612">
    <property type="entry name" value="GH130_Lin0857-like"/>
    <property type="match status" value="1"/>
</dbReference>
<dbReference type="GO" id="GO:0016757">
    <property type="term" value="F:glycosyltransferase activity"/>
    <property type="evidence" value="ECO:0007669"/>
    <property type="project" value="UniProtKB-KW"/>
</dbReference>
<dbReference type="AlphaFoldDB" id="A0AAE4BUY2"/>
<dbReference type="Gene3D" id="2.115.10.20">
    <property type="entry name" value="Glycosyl hydrolase domain, family 43"/>
    <property type="match status" value="1"/>
</dbReference>
<comment type="caution">
    <text evidence="4">The sequence shown here is derived from an EMBL/GenBank/DDBJ whole genome shotgun (WGS) entry which is preliminary data.</text>
</comment>
<accession>A0AAE4BUY2</accession>
<dbReference type="PANTHER" id="PTHR34106:SF5">
    <property type="entry name" value="GLYCOSIDASE"/>
    <property type="match status" value="1"/>
</dbReference>
<keyword evidence="4" id="KW-0378">Hydrolase</keyword>
<evidence type="ECO:0000256" key="1">
    <source>
        <dbReference type="ARBA" id="ARBA00022676"/>
    </source>
</evidence>
<dbReference type="PIRSF" id="PIRSF016202">
    <property type="entry name" value="PH1107"/>
    <property type="match status" value="1"/>
</dbReference>